<dbReference type="PANTHER" id="PTHR14413:SF16">
    <property type="entry name" value="LARGE RIBOSOMAL SUBUNIT PROTEIN BL17M"/>
    <property type="match status" value="1"/>
</dbReference>
<dbReference type="NCBIfam" id="TIGR00059">
    <property type="entry name" value="L17"/>
    <property type="match status" value="1"/>
</dbReference>
<dbReference type="eggNOG" id="COG0203">
    <property type="taxonomic scope" value="Bacteria"/>
</dbReference>
<dbReference type="InterPro" id="IPR000456">
    <property type="entry name" value="Ribosomal_bL17"/>
</dbReference>
<proteinExistence type="inferred from homology"/>
<evidence type="ECO:0000256" key="2">
    <source>
        <dbReference type="ARBA" id="ARBA00022980"/>
    </source>
</evidence>
<dbReference type="EMBL" id="CP002444">
    <property type="protein sequence ID" value="ADU96259.1"/>
    <property type="molecule type" value="Genomic_DNA"/>
</dbReference>
<dbReference type="HOGENOM" id="CLU_074407_2_2_0"/>
<dbReference type="STRING" id="648996.Theam_0286"/>
<dbReference type="OrthoDB" id="9809073at2"/>
<dbReference type="RefSeq" id="WP_013537045.1">
    <property type="nucleotide sequence ID" value="NC_014926.1"/>
</dbReference>
<sequence length="135" mass="15365">MRHRVKGKKLGRPTEHRMLMLRNLVTDLMEHGKVVTTVARAKELRRLADKVITKAKQEDKLKAIRDVLAIVTKKEIAFKVVNEIAPRYKDRQGGYTRMLHYDFRKGDAAPTAIVMLVEAGEGKAEKQEAEEKAEG</sequence>
<evidence type="ECO:0000313" key="6">
    <source>
        <dbReference type="EMBL" id="ADU96259.1"/>
    </source>
</evidence>
<keyword evidence="7" id="KW-1185">Reference proteome</keyword>
<dbReference type="Pfam" id="PF01196">
    <property type="entry name" value="Ribosomal_L17"/>
    <property type="match status" value="1"/>
</dbReference>
<dbReference type="InterPro" id="IPR036373">
    <property type="entry name" value="Ribosomal_bL17_sf"/>
</dbReference>
<evidence type="ECO:0000256" key="4">
    <source>
        <dbReference type="HAMAP-Rule" id="MF_01368"/>
    </source>
</evidence>
<comment type="subunit">
    <text evidence="4">Part of the 50S ribosomal subunit. Contacts protein L32.</text>
</comment>
<evidence type="ECO:0000256" key="1">
    <source>
        <dbReference type="ARBA" id="ARBA00008777"/>
    </source>
</evidence>
<evidence type="ECO:0000256" key="3">
    <source>
        <dbReference type="ARBA" id="ARBA00023274"/>
    </source>
</evidence>
<dbReference type="KEGG" id="tam:Theam_0286"/>
<reference evidence="6" key="1">
    <citation type="submission" date="2011-01" db="EMBL/GenBank/DDBJ databases">
        <title>Complete sequence of chromosome of Thermovibrio ammonificans HB-1.</title>
        <authorList>
            <consortium name="US DOE Joint Genome Institute"/>
            <person name="Lucas S."/>
            <person name="Copeland A."/>
            <person name="Lapidus A."/>
            <person name="Cheng J.-F."/>
            <person name="Goodwin L."/>
            <person name="Pitluck S."/>
            <person name="Davenport K."/>
            <person name="Detter J.C."/>
            <person name="Han C."/>
            <person name="Tapia R."/>
            <person name="Land M."/>
            <person name="Hauser L."/>
            <person name="Kyrpides N."/>
            <person name="Ivanova N."/>
            <person name="Ovchinnikova G."/>
            <person name="Vetriani C."/>
            <person name="Woyke T."/>
        </authorList>
    </citation>
    <scope>NUCLEOTIDE SEQUENCE [LARGE SCALE GENOMIC DNA]</scope>
    <source>
        <strain evidence="6">HB-1</strain>
    </source>
</reference>
<keyword evidence="2 4" id="KW-0689">Ribosomal protein</keyword>
<dbReference type="Proteomes" id="UP000006362">
    <property type="component" value="Chromosome"/>
</dbReference>
<dbReference type="Gene3D" id="3.90.1030.10">
    <property type="entry name" value="Ribosomal protein L17"/>
    <property type="match status" value="1"/>
</dbReference>
<dbReference type="GO" id="GO:0006412">
    <property type="term" value="P:translation"/>
    <property type="evidence" value="ECO:0007669"/>
    <property type="project" value="UniProtKB-UniRule"/>
</dbReference>
<dbReference type="PANTHER" id="PTHR14413">
    <property type="entry name" value="RIBOSOMAL PROTEIN L17"/>
    <property type="match status" value="1"/>
</dbReference>
<dbReference type="SUPFAM" id="SSF64263">
    <property type="entry name" value="Prokaryotic ribosomal protein L17"/>
    <property type="match status" value="1"/>
</dbReference>
<dbReference type="GO" id="GO:0022625">
    <property type="term" value="C:cytosolic large ribosomal subunit"/>
    <property type="evidence" value="ECO:0007669"/>
    <property type="project" value="TreeGrafter"/>
</dbReference>
<evidence type="ECO:0000313" key="7">
    <source>
        <dbReference type="Proteomes" id="UP000006362"/>
    </source>
</evidence>
<dbReference type="AlphaFoldDB" id="E8T4C4"/>
<protein>
    <recommendedName>
        <fullName evidence="4">Large ribosomal subunit protein bL17</fullName>
    </recommendedName>
</protein>
<dbReference type="GO" id="GO:0003735">
    <property type="term" value="F:structural constituent of ribosome"/>
    <property type="evidence" value="ECO:0007669"/>
    <property type="project" value="InterPro"/>
</dbReference>
<gene>
    <name evidence="4" type="primary">rplQ</name>
    <name evidence="6" type="ordered locus">Theam_0286</name>
</gene>
<dbReference type="HAMAP" id="MF_01368">
    <property type="entry name" value="Ribosomal_bL17"/>
    <property type="match status" value="1"/>
</dbReference>
<name>E8T4C4_THEA1</name>
<keyword evidence="3 4" id="KW-0687">Ribonucleoprotein</keyword>
<organism evidence="6 7">
    <name type="scientific">Thermovibrio ammonificans (strain DSM 15698 / JCM 12110 / HB-1)</name>
    <dbReference type="NCBI Taxonomy" id="648996"/>
    <lineage>
        <taxon>Bacteria</taxon>
        <taxon>Pseudomonadati</taxon>
        <taxon>Aquificota</taxon>
        <taxon>Aquificia</taxon>
        <taxon>Desulfurobacteriales</taxon>
        <taxon>Desulfurobacteriaceae</taxon>
        <taxon>Thermovibrio</taxon>
    </lineage>
</organism>
<evidence type="ECO:0000256" key="5">
    <source>
        <dbReference type="RuleBase" id="RU000660"/>
    </source>
</evidence>
<comment type="similarity">
    <text evidence="1 4 5">Belongs to the bacterial ribosomal protein bL17 family.</text>
</comment>
<accession>E8T4C4</accession>